<keyword evidence="18" id="KW-1133">Transmembrane helix</keyword>
<dbReference type="RefSeq" id="WP_163675503.1">
    <property type="nucleotide sequence ID" value="NZ_JAAIYP010000026.1"/>
</dbReference>
<evidence type="ECO:0000256" key="27">
    <source>
        <dbReference type="SAM" id="MobiDB-lite"/>
    </source>
</evidence>
<feature type="region of interest" description="Disordered" evidence="27">
    <location>
        <begin position="797"/>
        <end position="834"/>
    </location>
</feature>
<keyword evidence="22" id="KW-0961">Cell wall biogenesis/degradation</keyword>
<evidence type="ECO:0000256" key="26">
    <source>
        <dbReference type="ARBA" id="ARBA00060592"/>
    </source>
</evidence>
<evidence type="ECO:0000256" key="11">
    <source>
        <dbReference type="ARBA" id="ARBA00022676"/>
    </source>
</evidence>
<dbReference type="EMBL" id="JAAIYP010000026">
    <property type="protein sequence ID" value="NFV79329.1"/>
    <property type="molecule type" value="Genomic_DNA"/>
</dbReference>
<dbReference type="PANTHER" id="PTHR32282">
    <property type="entry name" value="BINDING PROTEIN TRANSPEPTIDASE, PUTATIVE-RELATED"/>
    <property type="match status" value="1"/>
</dbReference>
<dbReference type="GO" id="GO:0008360">
    <property type="term" value="P:regulation of cell shape"/>
    <property type="evidence" value="ECO:0007669"/>
    <property type="project" value="UniProtKB-KW"/>
</dbReference>
<evidence type="ECO:0000259" key="29">
    <source>
        <dbReference type="Pfam" id="PF00912"/>
    </source>
</evidence>
<keyword evidence="10" id="KW-0645">Protease</keyword>
<dbReference type="NCBIfam" id="TIGR02074">
    <property type="entry name" value="PBP_1a_fam"/>
    <property type="match status" value="1"/>
</dbReference>
<comment type="pathway">
    <text evidence="26">Glycan biosynthesis.</text>
</comment>
<keyword evidence="8" id="KW-0997">Cell inner membrane</keyword>
<evidence type="ECO:0000256" key="19">
    <source>
        <dbReference type="ARBA" id="ARBA00023136"/>
    </source>
</evidence>
<organism evidence="31 32">
    <name type="scientific">Magnetospirillum aberrantis SpK</name>
    <dbReference type="NCBI Taxonomy" id="908842"/>
    <lineage>
        <taxon>Bacteria</taxon>
        <taxon>Pseudomonadati</taxon>
        <taxon>Pseudomonadota</taxon>
        <taxon>Alphaproteobacteria</taxon>
        <taxon>Rhodospirillales</taxon>
        <taxon>Rhodospirillaceae</taxon>
        <taxon>Magnetospirillum</taxon>
    </lineage>
</organism>
<evidence type="ECO:0000256" key="1">
    <source>
        <dbReference type="ARBA" id="ARBA00004249"/>
    </source>
</evidence>
<dbReference type="PANTHER" id="PTHR32282:SF27">
    <property type="entry name" value="PENICILLIN-BINDING PROTEIN 1A"/>
    <property type="match status" value="1"/>
</dbReference>
<evidence type="ECO:0000256" key="9">
    <source>
        <dbReference type="ARBA" id="ARBA00022645"/>
    </source>
</evidence>
<dbReference type="GO" id="GO:0005886">
    <property type="term" value="C:plasma membrane"/>
    <property type="evidence" value="ECO:0007669"/>
    <property type="project" value="UniProtKB-SubCell"/>
</dbReference>
<evidence type="ECO:0000256" key="2">
    <source>
        <dbReference type="ARBA" id="ARBA00004752"/>
    </source>
</evidence>
<dbReference type="GO" id="GO:0009002">
    <property type="term" value="F:serine-type D-Ala-D-Ala carboxypeptidase activity"/>
    <property type="evidence" value="ECO:0007669"/>
    <property type="project" value="UniProtKB-EC"/>
</dbReference>
<dbReference type="Proteomes" id="UP000480684">
    <property type="component" value="Unassembled WGS sequence"/>
</dbReference>
<feature type="domain" description="Penicillin-binding protein transpeptidase" evidence="28">
    <location>
        <begin position="441"/>
        <end position="733"/>
    </location>
</feature>
<dbReference type="SUPFAM" id="SSF53955">
    <property type="entry name" value="Lysozyme-like"/>
    <property type="match status" value="1"/>
</dbReference>
<dbReference type="FunFam" id="1.10.3810.10:FF:000003">
    <property type="entry name" value="Penicillin-binding protein 1a"/>
    <property type="match status" value="1"/>
</dbReference>
<evidence type="ECO:0000256" key="20">
    <source>
        <dbReference type="ARBA" id="ARBA00023251"/>
    </source>
</evidence>
<keyword evidence="14" id="KW-0378">Hydrolase</keyword>
<evidence type="ECO:0000256" key="18">
    <source>
        <dbReference type="ARBA" id="ARBA00022989"/>
    </source>
</evidence>
<dbReference type="InterPro" id="IPR001460">
    <property type="entry name" value="PCN-bd_Tpept"/>
</dbReference>
<keyword evidence="15" id="KW-0133">Cell shape</keyword>
<dbReference type="GO" id="GO:0030288">
    <property type="term" value="C:outer membrane-bounded periplasmic space"/>
    <property type="evidence" value="ECO:0007669"/>
    <property type="project" value="TreeGrafter"/>
</dbReference>
<evidence type="ECO:0000256" key="7">
    <source>
        <dbReference type="ARBA" id="ARBA00022475"/>
    </source>
</evidence>
<dbReference type="InterPro" id="IPR001264">
    <property type="entry name" value="Glyco_trans_51"/>
</dbReference>
<dbReference type="Pfam" id="PF00905">
    <property type="entry name" value="Transpeptidase"/>
    <property type="match status" value="1"/>
</dbReference>
<dbReference type="InterPro" id="IPR012338">
    <property type="entry name" value="Beta-lactam/transpept-like"/>
</dbReference>
<dbReference type="Gene3D" id="3.40.710.10">
    <property type="entry name" value="DD-peptidase/beta-lactamase superfamily"/>
    <property type="match status" value="1"/>
</dbReference>
<evidence type="ECO:0000256" key="25">
    <source>
        <dbReference type="ARBA" id="ARBA00049902"/>
    </source>
</evidence>
<evidence type="ECO:0000256" key="24">
    <source>
        <dbReference type="ARBA" id="ARBA00044770"/>
    </source>
</evidence>
<accession>A0A7C9UUJ2</accession>
<comment type="similarity">
    <text evidence="3">In the C-terminal section; belongs to the transpeptidase family.</text>
</comment>
<keyword evidence="16" id="KW-0735">Signal-anchor</keyword>
<evidence type="ECO:0000313" key="32">
    <source>
        <dbReference type="Proteomes" id="UP000480684"/>
    </source>
</evidence>
<keyword evidence="12" id="KW-0808">Transferase</keyword>
<dbReference type="GO" id="GO:0046677">
    <property type="term" value="P:response to antibiotic"/>
    <property type="evidence" value="ECO:0007669"/>
    <property type="project" value="UniProtKB-KW"/>
</dbReference>
<evidence type="ECO:0000256" key="15">
    <source>
        <dbReference type="ARBA" id="ARBA00022960"/>
    </source>
</evidence>
<keyword evidence="17" id="KW-0573">Peptidoglycan synthesis</keyword>
<evidence type="ECO:0000259" key="30">
    <source>
        <dbReference type="Pfam" id="PF17092"/>
    </source>
</evidence>
<keyword evidence="7" id="KW-1003">Cell membrane</keyword>
<dbReference type="AlphaFoldDB" id="A0A7C9UUJ2"/>
<dbReference type="GO" id="GO:0006508">
    <property type="term" value="P:proteolysis"/>
    <property type="evidence" value="ECO:0007669"/>
    <property type="project" value="UniProtKB-KW"/>
</dbReference>
<evidence type="ECO:0000256" key="14">
    <source>
        <dbReference type="ARBA" id="ARBA00022801"/>
    </source>
</evidence>
<evidence type="ECO:0000256" key="22">
    <source>
        <dbReference type="ARBA" id="ARBA00023316"/>
    </source>
</evidence>
<evidence type="ECO:0000313" key="31">
    <source>
        <dbReference type="EMBL" id="NFV79329.1"/>
    </source>
</evidence>
<comment type="subcellular location">
    <subcellularLocation>
        <location evidence="1">Cell inner membrane</location>
        <topology evidence="1">Single-pass type II membrane protein</topology>
    </subcellularLocation>
</comment>
<gene>
    <name evidence="31" type="ORF">G4223_04305</name>
</gene>
<evidence type="ECO:0000256" key="17">
    <source>
        <dbReference type="ARBA" id="ARBA00022984"/>
    </source>
</evidence>
<dbReference type="EC" id="3.4.16.4" evidence="5"/>
<dbReference type="GO" id="GO:0071555">
    <property type="term" value="P:cell wall organization"/>
    <property type="evidence" value="ECO:0007669"/>
    <property type="project" value="UniProtKB-KW"/>
</dbReference>
<dbReference type="InterPro" id="IPR012340">
    <property type="entry name" value="NA-bd_OB-fold"/>
</dbReference>
<dbReference type="Gene3D" id="2.40.50.140">
    <property type="entry name" value="Nucleic acid-binding proteins"/>
    <property type="match status" value="1"/>
</dbReference>
<comment type="similarity">
    <text evidence="4">In the N-terminal section; belongs to the glycosyltransferase 51 family.</text>
</comment>
<evidence type="ECO:0000256" key="6">
    <source>
        <dbReference type="ARBA" id="ARBA00018638"/>
    </source>
</evidence>
<keyword evidence="32" id="KW-1185">Reference proteome</keyword>
<keyword evidence="21" id="KW-0511">Multifunctional enzyme</keyword>
<comment type="caution">
    <text evidence="31">The sequence shown here is derived from an EMBL/GenBank/DDBJ whole genome shotgun (WGS) entry which is preliminary data.</text>
</comment>
<dbReference type="InterPro" id="IPR036950">
    <property type="entry name" value="PBP_transglycosylase"/>
</dbReference>
<keyword evidence="9" id="KW-0121">Carboxypeptidase</keyword>
<evidence type="ECO:0000256" key="21">
    <source>
        <dbReference type="ARBA" id="ARBA00023268"/>
    </source>
</evidence>
<protein>
    <recommendedName>
        <fullName evidence="6">Penicillin-binding protein 1A</fullName>
        <ecNumber evidence="24">2.4.99.28</ecNumber>
        <ecNumber evidence="5">3.4.16.4</ecNumber>
    </recommendedName>
</protein>
<sequence>MLRFIAILFSLVFLLAVSAAGGALYLFWHYGRGLPDYHQLAHYEPPITTRVYGGDGRLVAEYAVEKRAFVPLNAIPQRVVDAFLAAEDKNFYEHAGVDPWGVARAVIVNLRNKGLGADRRPVGASTITQQVAKNFLLTNEVSIERKIKEAILAFRIERAFTKDHILELYLNEIYLGMGNYGVAAAGLNYFNRALGDLSVAEAAYLAALPKAPNNYHPVRHAQAAKERRDWVIGRMYEDNRITRAEYEAAVAEPLVMRPRDENQMIVGADYFAEDIRRDLVARYGEEALYKGGLVVRSTVNADLQAHASKVLREGLESYDRRHGWRGPVTKIQAGQGWAQRLAAVPYPAGGEPWELAVVLSVSEQMAGIGLRNGSTGVIPFSALRWARPTLKEQHVGAPPRRPADVLQPGDVVLVEETAKGDDGKALPAGSYALRQIPKAEGALVAMDPHTGRVLAMVGGWSYSKSQFNRASQAMRQPGSSFKPFVYLTALENGYTPSSLVLDAPIALPQGPGLPLWRPKNYGGDFLGPTTLRVGIEKSRNLMTVRLAQAVGMDKIADYSNRFGIYDNLPRVLSMALGAGETTVLRLTAAYAMLVNGGKKITPTLVDRIQDRQGRTIFVHDKRFCEGCWPVQFANQDMPRLPDIREQIVDPVSAYQMVSILEGVIQRGTGRSVSVIGKPLAGKTGTSNDSFDVWFAGFSPDLAVAVFVGFDEPGTLGPKETGGSVAAPIFRDFMSYALKDKPPTPFRVPPGVRLVRVDAGTGRPAMPGDSRVILEAFKSTDPMPDEDERVLEGEGTESFSFQPLPEEGADAPAHGLVAPVAPQAPVTAPMPGGLY</sequence>
<keyword evidence="19" id="KW-0472">Membrane</keyword>
<comment type="catalytic activity">
    <reaction evidence="25">
        <text>[GlcNAc-(1-&gt;4)-Mur2Ac(oyl-L-Ala-gamma-D-Glu-L-Lys-D-Ala-D-Ala)](n)-di-trans,octa-cis-undecaprenyl diphosphate + beta-D-GlcNAc-(1-&gt;4)-Mur2Ac(oyl-L-Ala-gamma-D-Glu-L-Lys-D-Ala-D-Ala)-di-trans,octa-cis-undecaprenyl diphosphate = [GlcNAc-(1-&gt;4)-Mur2Ac(oyl-L-Ala-gamma-D-Glu-L-Lys-D-Ala-D-Ala)](n+1)-di-trans,octa-cis-undecaprenyl diphosphate + di-trans,octa-cis-undecaprenyl diphosphate + H(+)</text>
        <dbReference type="Rhea" id="RHEA:23708"/>
        <dbReference type="Rhea" id="RHEA-COMP:9602"/>
        <dbReference type="Rhea" id="RHEA-COMP:9603"/>
        <dbReference type="ChEBI" id="CHEBI:15378"/>
        <dbReference type="ChEBI" id="CHEBI:58405"/>
        <dbReference type="ChEBI" id="CHEBI:60033"/>
        <dbReference type="ChEBI" id="CHEBI:78435"/>
        <dbReference type="EC" id="2.4.99.28"/>
    </reaction>
</comment>
<reference evidence="31 32" key="1">
    <citation type="submission" date="2020-02" db="EMBL/GenBank/DDBJ databases">
        <authorList>
            <person name="Dziuba M."/>
            <person name="Kuznetsov B."/>
            <person name="Mardanov A."/>
            <person name="Ravin N."/>
            <person name="Grouzdev D."/>
        </authorList>
    </citation>
    <scope>NUCLEOTIDE SEQUENCE [LARGE SCALE GENOMIC DNA]</scope>
    <source>
        <strain evidence="31 32">SpK</strain>
    </source>
</reference>
<keyword evidence="11" id="KW-0328">Glycosyltransferase</keyword>
<proteinExistence type="inferred from homology"/>
<dbReference type="UniPathway" id="UPA00219"/>
<evidence type="ECO:0000259" key="28">
    <source>
        <dbReference type="Pfam" id="PF00905"/>
    </source>
</evidence>
<dbReference type="InterPro" id="IPR050396">
    <property type="entry name" value="Glycosyltr_51/Transpeptidase"/>
</dbReference>
<evidence type="ECO:0000256" key="5">
    <source>
        <dbReference type="ARBA" id="ARBA00012448"/>
    </source>
</evidence>
<dbReference type="GO" id="GO:0008955">
    <property type="term" value="F:peptidoglycan glycosyltransferase activity"/>
    <property type="evidence" value="ECO:0007669"/>
    <property type="project" value="UniProtKB-EC"/>
</dbReference>
<feature type="domain" description="Penicillin-binding protein OB-like" evidence="30">
    <location>
        <begin position="324"/>
        <end position="439"/>
    </location>
</feature>
<dbReference type="SUPFAM" id="SSF56601">
    <property type="entry name" value="beta-lactamase/transpeptidase-like"/>
    <property type="match status" value="1"/>
</dbReference>
<dbReference type="GO" id="GO:0008658">
    <property type="term" value="F:penicillin binding"/>
    <property type="evidence" value="ECO:0007669"/>
    <property type="project" value="InterPro"/>
</dbReference>
<dbReference type="InterPro" id="IPR031376">
    <property type="entry name" value="PCB_OB"/>
</dbReference>
<comment type="catalytic activity">
    <reaction evidence="23">
        <text>Preferential cleavage: (Ac)2-L-Lys-D-Ala-|-D-Ala. Also transpeptidation of peptidyl-alanyl moieties that are N-acyl substituents of D-alanine.</text>
        <dbReference type="EC" id="3.4.16.4"/>
    </reaction>
</comment>
<dbReference type="Gene3D" id="1.10.3810.10">
    <property type="entry name" value="Biosynthetic peptidoglycan transglycosylase-like"/>
    <property type="match status" value="1"/>
</dbReference>
<dbReference type="InterPro" id="IPR023346">
    <property type="entry name" value="Lysozyme-like_dom_sf"/>
</dbReference>
<feature type="domain" description="Glycosyl transferase family 51" evidence="29">
    <location>
        <begin position="56"/>
        <end position="235"/>
    </location>
</feature>
<dbReference type="Pfam" id="PF17092">
    <property type="entry name" value="PCB_OB"/>
    <property type="match status" value="1"/>
</dbReference>
<dbReference type="GO" id="GO:0009252">
    <property type="term" value="P:peptidoglycan biosynthetic process"/>
    <property type="evidence" value="ECO:0007669"/>
    <property type="project" value="UniProtKB-UniPathway"/>
</dbReference>
<evidence type="ECO:0000256" key="16">
    <source>
        <dbReference type="ARBA" id="ARBA00022968"/>
    </source>
</evidence>
<dbReference type="EC" id="2.4.99.28" evidence="24"/>
<evidence type="ECO:0000256" key="8">
    <source>
        <dbReference type="ARBA" id="ARBA00022519"/>
    </source>
</evidence>
<evidence type="ECO:0000256" key="10">
    <source>
        <dbReference type="ARBA" id="ARBA00022670"/>
    </source>
</evidence>
<comment type="pathway">
    <text evidence="2">Cell wall biogenesis; peptidoglycan biosynthesis.</text>
</comment>
<keyword evidence="20" id="KW-0046">Antibiotic resistance</keyword>
<evidence type="ECO:0000256" key="12">
    <source>
        <dbReference type="ARBA" id="ARBA00022679"/>
    </source>
</evidence>
<evidence type="ECO:0000256" key="4">
    <source>
        <dbReference type="ARBA" id="ARBA00007739"/>
    </source>
</evidence>
<feature type="compositionally biased region" description="Low complexity" evidence="27">
    <location>
        <begin position="816"/>
        <end position="828"/>
    </location>
</feature>
<evidence type="ECO:0000256" key="13">
    <source>
        <dbReference type="ARBA" id="ARBA00022692"/>
    </source>
</evidence>
<evidence type="ECO:0000256" key="23">
    <source>
        <dbReference type="ARBA" id="ARBA00034000"/>
    </source>
</evidence>
<evidence type="ECO:0000256" key="3">
    <source>
        <dbReference type="ARBA" id="ARBA00007090"/>
    </source>
</evidence>
<name>A0A7C9UUJ2_9PROT</name>
<dbReference type="Pfam" id="PF00912">
    <property type="entry name" value="Transgly"/>
    <property type="match status" value="1"/>
</dbReference>
<keyword evidence="13" id="KW-0812">Transmembrane</keyword>